<reference evidence="1 2" key="1">
    <citation type="submission" date="2020-10" db="EMBL/GenBank/DDBJ databases">
        <title>Complete genome sequence of Paludibaculum fermentans P105T, a facultatively anaerobic acidobacterium capable of dissimilatory Fe(III) reduction.</title>
        <authorList>
            <person name="Dedysh S.N."/>
            <person name="Beletsky A.V."/>
            <person name="Kulichevskaya I.S."/>
            <person name="Mardanov A.V."/>
            <person name="Ravin N.V."/>
        </authorList>
    </citation>
    <scope>NUCLEOTIDE SEQUENCE [LARGE SCALE GENOMIC DNA]</scope>
    <source>
        <strain evidence="1 2">P105</strain>
    </source>
</reference>
<evidence type="ECO:0000313" key="1">
    <source>
        <dbReference type="EMBL" id="QOY90893.1"/>
    </source>
</evidence>
<dbReference type="EMBL" id="CP063849">
    <property type="protein sequence ID" value="QOY90893.1"/>
    <property type="molecule type" value="Genomic_DNA"/>
</dbReference>
<proteinExistence type="predicted"/>
<accession>A0A7S7SNG3</accession>
<organism evidence="1 2">
    <name type="scientific">Paludibaculum fermentans</name>
    <dbReference type="NCBI Taxonomy" id="1473598"/>
    <lineage>
        <taxon>Bacteria</taxon>
        <taxon>Pseudomonadati</taxon>
        <taxon>Acidobacteriota</taxon>
        <taxon>Terriglobia</taxon>
        <taxon>Bryobacterales</taxon>
        <taxon>Bryobacteraceae</taxon>
        <taxon>Paludibaculum</taxon>
    </lineage>
</organism>
<dbReference type="Proteomes" id="UP000593892">
    <property type="component" value="Chromosome"/>
</dbReference>
<sequence>MLEGRPIDERAVAAGAKVEVGNEDFAAKYFEGANEVGRHFYRGTAGPEMEFEIVGVARNARYPSLKDELSPVAYVPSTHSPNSMGHLTFQLRAAGDPPMLANAVRAVVRQADSRVALAGVRTQDKIVDRAIGQERTFVEWCMVFAAVAVGIAGVGLNGGCKRVCTYCEMCRRVSPGGRTGAVVGRAARDDSLEAGKEMGHPRRAPAHSNLIRDSVLIIRIASGQAIGHPRLSRADARESEAGRSILVMFPAPSSQSLLRQTR</sequence>
<keyword evidence="2" id="KW-1185">Reference proteome</keyword>
<protein>
    <recommendedName>
        <fullName evidence="3">MacB-like periplasmic core domain-containing protein</fullName>
    </recommendedName>
</protein>
<evidence type="ECO:0008006" key="3">
    <source>
        <dbReference type="Google" id="ProtNLM"/>
    </source>
</evidence>
<name>A0A7S7SNG3_PALFE</name>
<evidence type="ECO:0000313" key="2">
    <source>
        <dbReference type="Proteomes" id="UP000593892"/>
    </source>
</evidence>
<dbReference type="AlphaFoldDB" id="A0A7S7SNG3"/>
<gene>
    <name evidence="1" type="ORF">IRI77_13385</name>
</gene>
<dbReference type="KEGG" id="pfer:IRI77_13385"/>